<dbReference type="OrthoDB" id="10009287at2759"/>
<dbReference type="GO" id="GO:0003676">
    <property type="term" value="F:nucleic acid binding"/>
    <property type="evidence" value="ECO:0007669"/>
    <property type="project" value="InterPro"/>
</dbReference>
<proteinExistence type="predicted"/>
<dbReference type="AlphaFoldDB" id="A0A7J7DSZ0"/>
<protein>
    <recommendedName>
        <fullName evidence="3">U1-type domain-containing protein</fullName>
    </recommendedName>
</protein>
<organism evidence="4 5">
    <name type="scientific">Tripterygium wilfordii</name>
    <name type="common">Thunder God vine</name>
    <dbReference type="NCBI Taxonomy" id="458696"/>
    <lineage>
        <taxon>Eukaryota</taxon>
        <taxon>Viridiplantae</taxon>
        <taxon>Streptophyta</taxon>
        <taxon>Embryophyta</taxon>
        <taxon>Tracheophyta</taxon>
        <taxon>Spermatophyta</taxon>
        <taxon>Magnoliopsida</taxon>
        <taxon>eudicotyledons</taxon>
        <taxon>Gunneridae</taxon>
        <taxon>Pentapetalae</taxon>
        <taxon>rosids</taxon>
        <taxon>fabids</taxon>
        <taxon>Celastrales</taxon>
        <taxon>Celastraceae</taxon>
        <taxon>Tripterygium</taxon>
    </lineage>
</organism>
<gene>
    <name evidence="4" type="ORF">HS088_TW04G01471</name>
</gene>
<feature type="domain" description="U1-type" evidence="3">
    <location>
        <begin position="329"/>
        <end position="363"/>
    </location>
</feature>
<dbReference type="InterPro" id="IPR036236">
    <property type="entry name" value="Znf_C2H2_sf"/>
</dbReference>
<sequence length="417" mass="46235">MEFKYRAVDDRLPTYYFASSLFGTLPDQALRAGYPNIPDPILRPTYVHEAMQREIEKQRIRQEIIAAEQRRFVLEAEVRRELMMEREIAWRKAEAEGRPLFEENLTMHLERTLPFTTQYGDGFLVDERMALARSSVFDLRPLQQLPEPTAVVHEINSASMVNKDKLIMLAKPDQNLAGTKRKAVTPPVAGAGDFPFAGLGKKPKEELSCALCQVSATSEKGLNDHLQGKKHKAKEATLIKRNVGATLGAQKTGKKSSTSSMPKGTEKPSKLKETGEKAQVELLHQIKIDHPVKEAVKTKKKNTNAKASKRNNVAAKEQIEETGELRKKKFKFWCGICQIGAHSGKVMGDHKTGKKHMTRLLELSGNTVAAPIRTTVASSEPSQKATNAYLVTEETNEKTLKDVSAGSNGSGTSSLES</sequence>
<keyword evidence="5" id="KW-1185">Reference proteome</keyword>
<dbReference type="EMBL" id="JAAARO010000004">
    <property type="protein sequence ID" value="KAF5749502.1"/>
    <property type="molecule type" value="Genomic_DNA"/>
</dbReference>
<dbReference type="InterPro" id="IPR003604">
    <property type="entry name" value="Matrin/U1-like-C_Znf_C2H2"/>
</dbReference>
<evidence type="ECO:0000256" key="1">
    <source>
        <dbReference type="SAM" id="Coils"/>
    </source>
</evidence>
<reference evidence="4 5" key="1">
    <citation type="journal article" date="2020" name="Nat. Commun.">
        <title>Genome of Tripterygium wilfordii and identification of cytochrome P450 involved in triptolide biosynthesis.</title>
        <authorList>
            <person name="Tu L."/>
            <person name="Su P."/>
            <person name="Zhang Z."/>
            <person name="Gao L."/>
            <person name="Wang J."/>
            <person name="Hu T."/>
            <person name="Zhou J."/>
            <person name="Zhang Y."/>
            <person name="Zhao Y."/>
            <person name="Liu Y."/>
            <person name="Song Y."/>
            <person name="Tong Y."/>
            <person name="Lu Y."/>
            <person name="Yang J."/>
            <person name="Xu C."/>
            <person name="Jia M."/>
            <person name="Peters R.J."/>
            <person name="Huang L."/>
            <person name="Gao W."/>
        </authorList>
    </citation>
    <scope>NUCLEOTIDE SEQUENCE [LARGE SCALE GENOMIC DNA]</scope>
    <source>
        <strain evidence="5">cv. XIE 37</strain>
        <tissue evidence="4">Leaf</tissue>
    </source>
</reference>
<evidence type="ECO:0000313" key="4">
    <source>
        <dbReference type="EMBL" id="KAF5749502.1"/>
    </source>
</evidence>
<feature type="compositionally biased region" description="Polar residues" evidence="2">
    <location>
        <begin position="405"/>
        <end position="417"/>
    </location>
</feature>
<feature type="compositionally biased region" description="Basic and acidic residues" evidence="2">
    <location>
        <begin position="264"/>
        <end position="274"/>
    </location>
</feature>
<dbReference type="SMART" id="SM00451">
    <property type="entry name" value="ZnF_U1"/>
    <property type="match status" value="2"/>
</dbReference>
<feature type="coiled-coil region" evidence="1">
    <location>
        <begin position="50"/>
        <end position="77"/>
    </location>
</feature>
<keyword evidence="1" id="KW-0175">Coiled coil</keyword>
<accession>A0A7J7DSZ0</accession>
<evidence type="ECO:0000313" key="5">
    <source>
        <dbReference type="Proteomes" id="UP000593562"/>
    </source>
</evidence>
<comment type="caution">
    <text evidence="4">The sequence shown here is derived from an EMBL/GenBank/DDBJ whole genome shotgun (WGS) entry which is preliminary data.</text>
</comment>
<evidence type="ECO:0000256" key="2">
    <source>
        <dbReference type="SAM" id="MobiDB-lite"/>
    </source>
</evidence>
<dbReference type="Gene3D" id="3.30.160.60">
    <property type="entry name" value="Classic Zinc Finger"/>
    <property type="match status" value="2"/>
</dbReference>
<name>A0A7J7DSZ0_TRIWF</name>
<feature type="domain" description="U1-type" evidence="3">
    <location>
        <begin position="204"/>
        <end position="238"/>
    </location>
</feature>
<dbReference type="SUPFAM" id="SSF57667">
    <property type="entry name" value="beta-beta-alpha zinc fingers"/>
    <property type="match status" value="2"/>
</dbReference>
<dbReference type="InParanoid" id="A0A7J7DSZ0"/>
<evidence type="ECO:0000259" key="3">
    <source>
        <dbReference type="SMART" id="SM00451"/>
    </source>
</evidence>
<dbReference type="Proteomes" id="UP000593562">
    <property type="component" value="Unassembled WGS sequence"/>
</dbReference>
<dbReference type="FunCoup" id="A0A7J7DSZ0">
    <property type="interactions" value="3"/>
</dbReference>
<feature type="region of interest" description="Disordered" evidence="2">
    <location>
        <begin position="392"/>
        <end position="417"/>
    </location>
</feature>
<dbReference type="Pfam" id="PF12874">
    <property type="entry name" value="zf-met"/>
    <property type="match status" value="2"/>
</dbReference>
<feature type="region of interest" description="Disordered" evidence="2">
    <location>
        <begin position="245"/>
        <end position="274"/>
    </location>
</feature>
<dbReference type="GO" id="GO:0008270">
    <property type="term" value="F:zinc ion binding"/>
    <property type="evidence" value="ECO:0007669"/>
    <property type="project" value="InterPro"/>
</dbReference>
<dbReference type="PANTHER" id="PTHR47487">
    <property type="entry name" value="OS06G0651300 PROTEIN-RELATED"/>
    <property type="match status" value="1"/>
</dbReference>
<dbReference type="InterPro" id="IPR013087">
    <property type="entry name" value="Znf_C2H2_type"/>
</dbReference>
<dbReference type="PANTHER" id="PTHR47487:SF8">
    <property type="entry name" value="OS08G0270900 PROTEIN"/>
    <property type="match status" value="1"/>
</dbReference>